<dbReference type="PANTHER" id="PTHR24123:SF33">
    <property type="entry name" value="PROTEIN HOS4"/>
    <property type="match status" value="1"/>
</dbReference>
<dbReference type="InterPro" id="IPR036770">
    <property type="entry name" value="Ankyrin_rpt-contain_sf"/>
</dbReference>
<comment type="caution">
    <text evidence="4">The sequence shown here is derived from an EMBL/GenBank/DDBJ whole genome shotgun (WGS) entry which is preliminary data.</text>
</comment>
<accession>A0ABR2GQY3</accession>
<name>A0ABR2GQY3_9EUKA</name>
<reference evidence="4 5" key="1">
    <citation type="submission" date="2024-04" db="EMBL/GenBank/DDBJ databases">
        <title>Tritrichomonas musculus Genome.</title>
        <authorList>
            <person name="Alves-Ferreira E."/>
            <person name="Grigg M."/>
            <person name="Lorenzi H."/>
            <person name="Galac M."/>
        </authorList>
    </citation>
    <scope>NUCLEOTIDE SEQUENCE [LARGE SCALE GENOMIC DNA]</scope>
    <source>
        <strain evidence="4 5">EAF2021</strain>
    </source>
</reference>
<evidence type="ECO:0000256" key="3">
    <source>
        <dbReference type="SAM" id="MobiDB-lite"/>
    </source>
</evidence>
<dbReference type="SMART" id="SM00248">
    <property type="entry name" value="ANK"/>
    <property type="match status" value="10"/>
</dbReference>
<dbReference type="InterPro" id="IPR051165">
    <property type="entry name" value="Multifunctional_ANK_Repeat"/>
</dbReference>
<organism evidence="4 5">
    <name type="scientific">Tritrichomonas musculus</name>
    <dbReference type="NCBI Taxonomy" id="1915356"/>
    <lineage>
        <taxon>Eukaryota</taxon>
        <taxon>Metamonada</taxon>
        <taxon>Parabasalia</taxon>
        <taxon>Tritrichomonadida</taxon>
        <taxon>Tritrichomonadidae</taxon>
        <taxon>Tritrichomonas</taxon>
    </lineage>
</organism>
<keyword evidence="5" id="KW-1185">Reference proteome</keyword>
<dbReference type="Gene3D" id="1.25.40.20">
    <property type="entry name" value="Ankyrin repeat-containing domain"/>
    <property type="match status" value="4"/>
</dbReference>
<evidence type="ECO:0000256" key="1">
    <source>
        <dbReference type="ARBA" id="ARBA00022737"/>
    </source>
</evidence>
<keyword evidence="2" id="KW-0040">ANK repeat</keyword>
<feature type="region of interest" description="Disordered" evidence="3">
    <location>
        <begin position="359"/>
        <end position="380"/>
    </location>
</feature>
<dbReference type="PANTHER" id="PTHR24123">
    <property type="entry name" value="ANKYRIN REPEAT-CONTAINING"/>
    <property type="match status" value="1"/>
</dbReference>
<evidence type="ECO:0000313" key="5">
    <source>
        <dbReference type="Proteomes" id="UP001470230"/>
    </source>
</evidence>
<sequence length="821" mass="97217">MKLEETIEKMKSFQSFLLSFLDDEEQSEENYQNMKNIYSSCNFTDNKPELKLFLSLIQKVFHDHHRSSTFYDRIFQALSIFLDDIKKNFSNLEIFNIFKDDKRLLLFLIEKGLLFIDSKIARKMRGGKLYNYAYPIYFGLKNCKEDEKEIFNKKREIGENDNYICQLIRNDTISEFVAHLNQANIQIKSYTVPPSIYETNSFLLENKPTLIEYAAFFGSIQAFKYLMMNGAEMSPSLWEYAIHSNNAEMIHILEEQKVTPNDSTYNQCLEEAMKCHHNQVANYIQANLCDNIDKKKQIISSLHFYNYEFYPTKFDCDDNDIFINACQYGHFFIVEDILSKGRINVNYILNCPYHGDNGQDKDKGEDDYNGKDDDKSKQKNTKISEDFTNWNRISYLSREISKIEYRNDNKCSYTDQEITALHFAVENEDVDITRLLLKHPKINVNQVLIRYYQEVKNHHHGNIDTKKEEKTALHIVAENGNLEIANLLCEKQNIDVNKKTLDSYPSNDDARERLTPLYLAIENDNTEVAECLIKHPEISINLKSTYERWWNGGKEEYEEKAPLAFACEKGNFEICQAILLHKDVDVNQKLVEFYTTANLSYVHKRKEAALHIAIRKQYYKIIDILLNNESIDVNDLSIKEYRFYKYERTKQMKSPLFLAIEKDDSKTVLLLLEKNNIDINFGLLDIGGGSNLKGRNSIGYYHPRIRKDKERPIRRESERRLDYLNYRKDNYTKNGAFSRRKMMENIKKYQEMGEEEDINDELSYNYRIFDKMSPFEAAKKKGNKEILEYFKDKKEIVEEEDAEEEEEDRYELFDEYDEYIY</sequence>
<evidence type="ECO:0008006" key="6">
    <source>
        <dbReference type="Google" id="ProtNLM"/>
    </source>
</evidence>
<dbReference type="Pfam" id="PF12796">
    <property type="entry name" value="Ank_2"/>
    <property type="match status" value="2"/>
</dbReference>
<dbReference type="EMBL" id="JAPFFF010000069">
    <property type="protein sequence ID" value="KAK8836076.1"/>
    <property type="molecule type" value="Genomic_DNA"/>
</dbReference>
<dbReference type="SUPFAM" id="SSF48403">
    <property type="entry name" value="Ankyrin repeat"/>
    <property type="match status" value="1"/>
</dbReference>
<dbReference type="Proteomes" id="UP001470230">
    <property type="component" value="Unassembled WGS sequence"/>
</dbReference>
<gene>
    <name evidence="4" type="ORF">M9Y10_040032</name>
</gene>
<protein>
    <recommendedName>
        <fullName evidence="6">DUF3447 domain-containing protein</fullName>
    </recommendedName>
</protein>
<keyword evidence="1" id="KW-0677">Repeat</keyword>
<dbReference type="InterPro" id="IPR002110">
    <property type="entry name" value="Ankyrin_rpt"/>
</dbReference>
<proteinExistence type="predicted"/>
<dbReference type="Pfam" id="PF00023">
    <property type="entry name" value="Ank"/>
    <property type="match status" value="1"/>
</dbReference>
<evidence type="ECO:0000313" key="4">
    <source>
        <dbReference type="EMBL" id="KAK8836076.1"/>
    </source>
</evidence>
<evidence type="ECO:0000256" key="2">
    <source>
        <dbReference type="ARBA" id="ARBA00023043"/>
    </source>
</evidence>